<evidence type="ECO:0000256" key="3">
    <source>
        <dbReference type="ARBA" id="ARBA00022475"/>
    </source>
</evidence>
<evidence type="ECO:0000256" key="6">
    <source>
        <dbReference type="ARBA" id="ARBA00022801"/>
    </source>
</evidence>
<evidence type="ECO:0000256" key="7">
    <source>
        <dbReference type="ARBA" id="ARBA00023134"/>
    </source>
</evidence>
<dbReference type="FunFam" id="1.20.120.140:FF:000002">
    <property type="entry name" value="Signal recognition particle receptor FtsY"/>
    <property type="match status" value="1"/>
</dbReference>
<dbReference type="SUPFAM" id="SSF52540">
    <property type="entry name" value="P-loop containing nucleoside triphosphate hydrolases"/>
    <property type="match status" value="1"/>
</dbReference>
<evidence type="ECO:0000256" key="2">
    <source>
        <dbReference type="ARBA" id="ARBA00008531"/>
    </source>
</evidence>
<evidence type="ECO:0000256" key="5">
    <source>
        <dbReference type="ARBA" id="ARBA00022741"/>
    </source>
</evidence>
<dbReference type="HAMAP" id="MF_00920">
    <property type="entry name" value="FtsY"/>
    <property type="match status" value="1"/>
</dbReference>
<dbReference type="FunFam" id="3.40.50.300:FF:000053">
    <property type="entry name" value="Signal recognition particle receptor FtsY"/>
    <property type="match status" value="1"/>
</dbReference>
<keyword evidence="5" id="KW-0547">Nucleotide-binding</keyword>
<dbReference type="InterPro" id="IPR003593">
    <property type="entry name" value="AAA+_ATPase"/>
</dbReference>
<dbReference type="GO" id="GO:0005886">
    <property type="term" value="C:plasma membrane"/>
    <property type="evidence" value="ECO:0007669"/>
    <property type="project" value="UniProtKB-SubCell"/>
</dbReference>
<dbReference type="Gene3D" id="3.40.50.300">
    <property type="entry name" value="P-loop containing nucleotide triphosphate hydrolases"/>
    <property type="match status" value="1"/>
</dbReference>
<sequence length="300" mass="32788">MFKSIRDSLSRTRNNVFGQIASVLGTGEITEETWEDLEALLVQADIGVPTTLAIVESLQAQVKKERLYRADQLTDALKQSLRDQLTDPPPFEIDDPRLLTIVIVVGVNGSGKTTTIGKLSRYYKEKGRKVMLAAADTFRAAAIDQLKIWGERAGVPVIAGQPNGDPGAVAYDSIRAARARGYNLLFIDTAGRLHTKFNLMRELEKVHGVCKKSVHAAPHEVLLVLDAPTGQNALIQAEKFKESVNVTGVILTKLDSTAKGGMVFAIYRELGLPVRFIGTGEAIEDLAPFDPDQFVDALFE</sequence>
<dbReference type="GO" id="GO:0003924">
    <property type="term" value="F:GTPase activity"/>
    <property type="evidence" value="ECO:0007669"/>
    <property type="project" value="TreeGrafter"/>
</dbReference>
<dbReference type="AlphaFoldDB" id="A0A3B0W202"/>
<dbReference type="GO" id="GO:0006614">
    <property type="term" value="P:SRP-dependent cotranslational protein targeting to membrane"/>
    <property type="evidence" value="ECO:0007669"/>
    <property type="project" value="InterPro"/>
</dbReference>
<dbReference type="InterPro" id="IPR027417">
    <property type="entry name" value="P-loop_NTPase"/>
</dbReference>
<keyword evidence="6" id="KW-0378">Hydrolase</keyword>
<evidence type="ECO:0000256" key="4">
    <source>
        <dbReference type="ARBA" id="ARBA00022490"/>
    </source>
</evidence>
<dbReference type="InterPro" id="IPR004390">
    <property type="entry name" value="SR_rcpt_FtsY"/>
</dbReference>
<dbReference type="SMART" id="SM00962">
    <property type="entry name" value="SRP54"/>
    <property type="match status" value="1"/>
</dbReference>
<evidence type="ECO:0000256" key="9">
    <source>
        <dbReference type="ARBA" id="ARBA00023170"/>
    </source>
</evidence>
<dbReference type="InterPro" id="IPR013822">
    <property type="entry name" value="Signal_recog_particl_SRP54_hlx"/>
</dbReference>
<evidence type="ECO:0000256" key="8">
    <source>
        <dbReference type="ARBA" id="ARBA00023136"/>
    </source>
</evidence>
<dbReference type="InterPro" id="IPR042101">
    <property type="entry name" value="SRP54_N_sf"/>
</dbReference>
<dbReference type="GO" id="GO:0005525">
    <property type="term" value="F:GTP binding"/>
    <property type="evidence" value="ECO:0007669"/>
    <property type="project" value="UniProtKB-KW"/>
</dbReference>
<dbReference type="EMBL" id="UOEU01001063">
    <property type="protein sequence ID" value="VAW43319.1"/>
    <property type="molecule type" value="Genomic_DNA"/>
</dbReference>
<dbReference type="NCBIfam" id="TIGR00064">
    <property type="entry name" value="ftsY"/>
    <property type="match status" value="1"/>
</dbReference>
<dbReference type="PANTHER" id="PTHR43134">
    <property type="entry name" value="SIGNAL RECOGNITION PARTICLE RECEPTOR SUBUNIT ALPHA"/>
    <property type="match status" value="1"/>
</dbReference>
<keyword evidence="7" id="KW-0342">GTP-binding</keyword>
<keyword evidence="8" id="KW-0472">Membrane</keyword>
<dbReference type="SUPFAM" id="SSF47364">
    <property type="entry name" value="Domain of the SRP/SRP receptor G-proteins"/>
    <property type="match status" value="1"/>
</dbReference>
<dbReference type="GO" id="GO:0005047">
    <property type="term" value="F:signal recognition particle binding"/>
    <property type="evidence" value="ECO:0007669"/>
    <property type="project" value="TreeGrafter"/>
</dbReference>
<gene>
    <name evidence="11" type="ORF">MNBD_CHLOROFLEXI01-3123</name>
</gene>
<feature type="domain" description="SRP54-type proteins GTP-binding" evidence="10">
    <location>
        <begin position="273"/>
        <end position="286"/>
    </location>
</feature>
<keyword evidence="9 11" id="KW-0675">Receptor</keyword>
<dbReference type="Pfam" id="PF02881">
    <property type="entry name" value="SRP54_N"/>
    <property type="match status" value="1"/>
</dbReference>
<keyword evidence="4" id="KW-0963">Cytoplasm</keyword>
<organism evidence="11">
    <name type="scientific">hydrothermal vent metagenome</name>
    <dbReference type="NCBI Taxonomy" id="652676"/>
    <lineage>
        <taxon>unclassified sequences</taxon>
        <taxon>metagenomes</taxon>
        <taxon>ecological metagenomes</taxon>
    </lineage>
</organism>
<evidence type="ECO:0000313" key="11">
    <source>
        <dbReference type="EMBL" id="VAW43319.1"/>
    </source>
</evidence>
<keyword evidence="3" id="KW-1003">Cell membrane</keyword>
<dbReference type="Gene3D" id="1.20.120.140">
    <property type="entry name" value="Signal recognition particle SRP54, nucleotide-binding domain"/>
    <property type="match status" value="1"/>
</dbReference>
<dbReference type="PROSITE" id="PS00300">
    <property type="entry name" value="SRP54"/>
    <property type="match status" value="1"/>
</dbReference>
<comment type="similarity">
    <text evidence="2">Belongs to the GTP-binding SRP family.</text>
</comment>
<dbReference type="InterPro" id="IPR036225">
    <property type="entry name" value="SRP/SRP_N"/>
</dbReference>
<dbReference type="GO" id="GO:0005737">
    <property type="term" value="C:cytoplasm"/>
    <property type="evidence" value="ECO:0007669"/>
    <property type="project" value="UniProtKB-ARBA"/>
</dbReference>
<dbReference type="CDD" id="cd17874">
    <property type="entry name" value="FtsY"/>
    <property type="match status" value="1"/>
</dbReference>
<reference evidence="11" key="1">
    <citation type="submission" date="2018-06" db="EMBL/GenBank/DDBJ databases">
        <authorList>
            <person name="Zhirakovskaya E."/>
        </authorList>
    </citation>
    <scope>NUCLEOTIDE SEQUENCE</scope>
</reference>
<evidence type="ECO:0000259" key="10">
    <source>
        <dbReference type="PROSITE" id="PS00300"/>
    </source>
</evidence>
<accession>A0A3B0W202</accession>
<dbReference type="InterPro" id="IPR000897">
    <property type="entry name" value="SRP54_GTPase_dom"/>
</dbReference>
<protein>
    <submittedName>
        <fullName evidence="11">Signal recognition particle receptor FtsY</fullName>
    </submittedName>
</protein>
<name>A0A3B0W202_9ZZZZ</name>
<dbReference type="SMART" id="SM00963">
    <property type="entry name" value="SRP54_N"/>
    <property type="match status" value="1"/>
</dbReference>
<comment type="subcellular location">
    <subcellularLocation>
        <location evidence="1">Cell membrane</location>
        <topology evidence="1">Peripheral membrane protein</topology>
        <orientation evidence="1">Cytoplasmic side</orientation>
    </subcellularLocation>
</comment>
<dbReference type="SMART" id="SM00382">
    <property type="entry name" value="AAA"/>
    <property type="match status" value="1"/>
</dbReference>
<evidence type="ECO:0000256" key="1">
    <source>
        <dbReference type="ARBA" id="ARBA00004413"/>
    </source>
</evidence>
<dbReference type="PANTHER" id="PTHR43134:SF1">
    <property type="entry name" value="SIGNAL RECOGNITION PARTICLE RECEPTOR SUBUNIT ALPHA"/>
    <property type="match status" value="1"/>
</dbReference>
<proteinExistence type="inferred from homology"/>
<dbReference type="Pfam" id="PF00448">
    <property type="entry name" value="SRP54"/>
    <property type="match status" value="1"/>
</dbReference>